<organism evidence="3 5">
    <name type="scientific">Mycetocola zhadangensis</name>
    <dbReference type="NCBI Taxonomy" id="1164595"/>
    <lineage>
        <taxon>Bacteria</taxon>
        <taxon>Bacillati</taxon>
        <taxon>Actinomycetota</taxon>
        <taxon>Actinomycetes</taxon>
        <taxon>Micrococcales</taxon>
        <taxon>Microbacteriaceae</taxon>
        <taxon>Mycetocola</taxon>
    </lineage>
</organism>
<dbReference type="Proteomes" id="UP000282460">
    <property type="component" value="Unassembled WGS sequence"/>
</dbReference>
<dbReference type="RefSeq" id="WP_121659793.1">
    <property type="nucleotide sequence ID" value="NZ_BMEK01000003.1"/>
</dbReference>
<evidence type="ECO:0000313" key="4">
    <source>
        <dbReference type="EMBL" id="RLQ82490.1"/>
    </source>
</evidence>
<feature type="transmembrane region" description="Helical" evidence="2">
    <location>
        <begin position="287"/>
        <end position="303"/>
    </location>
</feature>
<gene>
    <name evidence="4" type="ORF">D9V28_10950</name>
    <name evidence="3" type="ORF">D9V28_14440</name>
</gene>
<feature type="transmembrane region" description="Helical" evidence="2">
    <location>
        <begin position="310"/>
        <end position="330"/>
    </location>
</feature>
<evidence type="ECO:0000313" key="5">
    <source>
        <dbReference type="Proteomes" id="UP000282460"/>
    </source>
</evidence>
<keyword evidence="5" id="KW-1185">Reference proteome</keyword>
<evidence type="ECO:0000256" key="1">
    <source>
        <dbReference type="SAM" id="MobiDB-lite"/>
    </source>
</evidence>
<feature type="transmembrane region" description="Helical" evidence="2">
    <location>
        <begin position="95"/>
        <end position="116"/>
    </location>
</feature>
<feature type="transmembrane region" description="Helical" evidence="2">
    <location>
        <begin position="123"/>
        <end position="142"/>
    </location>
</feature>
<evidence type="ECO:0000256" key="2">
    <source>
        <dbReference type="SAM" id="Phobius"/>
    </source>
</evidence>
<feature type="region of interest" description="Disordered" evidence="1">
    <location>
        <begin position="753"/>
        <end position="782"/>
    </location>
</feature>
<comment type="caution">
    <text evidence="3">The sequence shown here is derived from an EMBL/GenBank/DDBJ whole genome shotgun (WGS) entry which is preliminary data.</text>
</comment>
<proteinExistence type="predicted"/>
<dbReference type="AlphaFoldDB" id="A0A3L7ITD8"/>
<feature type="transmembrane region" description="Helical" evidence="2">
    <location>
        <begin position="434"/>
        <end position="455"/>
    </location>
</feature>
<feature type="transmembrane region" description="Helical" evidence="2">
    <location>
        <begin position="148"/>
        <end position="165"/>
    </location>
</feature>
<keyword evidence="2" id="KW-0472">Membrane</keyword>
<keyword evidence="2" id="KW-1133">Transmembrane helix</keyword>
<accession>A0A3L7ITD8</accession>
<protein>
    <recommendedName>
        <fullName evidence="6">YfhO family protein</fullName>
    </recommendedName>
</protein>
<feature type="transmembrane region" description="Helical" evidence="2">
    <location>
        <begin position="256"/>
        <end position="281"/>
    </location>
</feature>
<dbReference type="EMBL" id="RCWJ01000004">
    <property type="protein sequence ID" value="RLQ81536.1"/>
    <property type="molecule type" value="Genomic_DNA"/>
</dbReference>
<dbReference type="EMBL" id="RCWJ01000003">
    <property type="protein sequence ID" value="RLQ82490.1"/>
    <property type="molecule type" value="Genomic_DNA"/>
</dbReference>
<feature type="transmembrane region" description="Helical" evidence="2">
    <location>
        <begin position="221"/>
        <end position="244"/>
    </location>
</feature>
<feature type="transmembrane region" description="Helical" evidence="2">
    <location>
        <begin position="702"/>
        <end position="722"/>
    </location>
</feature>
<feature type="transmembrane region" description="Helical" evidence="2">
    <location>
        <begin position="342"/>
        <end position="363"/>
    </location>
</feature>
<reference evidence="3 5" key="1">
    <citation type="submission" date="2018-10" db="EMBL/GenBank/DDBJ databases">
        <authorList>
            <person name="Li J."/>
        </authorList>
    </citation>
    <scope>NUCLEOTIDE SEQUENCE [LARGE SCALE GENOMIC DNA]</scope>
    <source>
        <strain evidence="3 5">ZD1-4</strain>
    </source>
</reference>
<sequence length="782" mass="83363">MRSRFLWPLLVVLAILAGAAGTLLVNRSYFFVDDTQIGAYGQWYEIGTRILEGNWSPINPLVWQSGNYLAEGAWGLYSPPLWLIGLASHLVPNAMWFSTGVKVVCLVLGGLGMYVLSRTFAATRPFAAAVAAALPFVGVTYYLDAPSWVNGLLAWSFFGFAWGLARRAIFRGKGLVLSIFVCMLLIGIGYFHATLFLAVALAATLVEAILLRHGPTMVRGFVVSIGAGLFAVIVHLPALLTAGVSGRVQSVVNTGLLTADLSGIFASSTAVGVPQVGLWGVNFPDAPLLYTAWFFPLFFFIEWSKLAPLLRARVSVIVVLTVALVGVLLPSDFGPLRIPIRMMPYFALPLLVILAVGLSRAFLRPVPRRRFVAAVAFTVSSAWLTFVQSPKYGPAILLFTGVALLVFALIYRLTSAPTSQATGSPSGHLRSGRLTGLSATAVPVLMLAGACLVVVPQHVVHPNGPLTDYKVPHSVSDLRSPLAGAAGDVLVVGGIVDGIVHPDDWGETSIGNLWYVSDARVQNAYTSVFYPGYQDSLCMVYQGSTCADLYRKLFEIQPDTGNLLVDNLGVSSIQLVKRVFTANEWETVPAGWEIVEDSDQTRLISRKTQIAGAGGVVWTSEGMSVSNVVSSEDSVTFVADSVPAGGGSLALSRISWPGYEVSGGTVSSEPMDGFLMSVDVPASSEGQRVTVAFVNPGGKVQIIAAVLLVVLVLTWTVLWLAAKVQRRHRRNALSDPAGSGGLERLVLEHRLRSRATAAAPQPGSAPRAAGSNQAAVEEETNG</sequence>
<feature type="transmembrane region" description="Helical" evidence="2">
    <location>
        <begin position="392"/>
        <end position="413"/>
    </location>
</feature>
<feature type="transmembrane region" description="Helical" evidence="2">
    <location>
        <begin position="370"/>
        <end position="386"/>
    </location>
</feature>
<name>A0A3L7ITD8_9MICO</name>
<evidence type="ECO:0008006" key="6">
    <source>
        <dbReference type="Google" id="ProtNLM"/>
    </source>
</evidence>
<evidence type="ECO:0000313" key="3">
    <source>
        <dbReference type="EMBL" id="RLQ81536.1"/>
    </source>
</evidence>
<keyword evidence="2" id="KW-0812">Transmembrane</keyword>
<feature type="transmembrane region" description="Helical" evidence="2">
    <location>
        <begin position="177"/>
        <end position="201"/>
    </location>
</feature>